<dbReference type="Proteomes" id="UP000827892">
    <property type="component" value="Chromosome I"/>
</dbReference>
<gene>
    <name evidence="4" type="ORF">L3Y34_015090</name>
</gene>
<reference evidence="4 5" key="1">
    <citation type="submission" date="2022-05" db="EMBL/GenBank/DDBJ databases">
        <title>Chromosome-level reference genomes for two strains of Caenorhabditis briggsae: an improved platform for comparative genomics.</title>
        <authorList>
            <person name="Stevens L."/>
            <person name="Andersen E.C."/>
        </authorList>
    </citation>
    <scope>NUCLEOTIDE SEQUENCE [LARGE SCALE GENOMIC DNA]</scope>
    <source>
        <strain evidence="4">QX1410_ONT</strain>
        <tissue evidence="4">Whole-organism</tissue>
    </source>
</reference>
<dbReference type="InterPro" id="IPR004279">
    <property type="entry name" value="Perilipin"/>
</dbReference>
<dbReference type="AlphaFoldDB" id="A0AAE9DT33"/>
<evidence type="ECO:0000256" key="2">
    <source>
        <dbReference type="ARBA" id="ARBA00006311"/>
    </source>
</evidence>
<comment type="subcellular location">
    <subcellularLocation>
        <location evidence="1">Lipid droplet</location>
    </subcellularLocation>
</comment>
<proteinExistence type="inferred from homology"/>
<organism evidence="4 5">
    <name type="scientific">Caenorhabditis briggsae</name>
    <dbReference type="NCBI Taxonomy" id="6238"/>
    <lineage>
        <taxon>Eukaryota</taxon>
        <taxon>Metazoa</taxon>
        <taxon>Ecdysozoa</taxon>
        <taxon>Nematoda</taxon>
        <taxon>Chromadorea</taxon>
        <taxon>Rhabditida</taxon>
        <taxon>Rhabditina</taxon>
        <taxon>Rhabditomorpha</taxon>
        <taxon>Rhabditoidea</taxon>
        <taxon>Rhabditidae</taxon>
        <taxon>Peloderinae</taxon>
        <taxon>Caenorhabditis</taxon>
    </lineage>
</organism>
<dbReference type="Pfam" id="PF03036">
    <property type="entry name" value="Perilipin"/>
    <property type="match status" value="1"/>
</dbReference>
<dbReference type="EMBL" id="CP090891">
    <property type="protein sequence ID" value="ULU11389.1"/>
    <property type="molecule type" value="Genomic_DNA"/>
</dbReference>
<evidence type="ECO:0000256" key="1">
    <source>
        <dbReference type="ARBA" id="ARBA00004502"/>
    </source>
</evidence>
<keyword evidence="3" id="KW-0551">Lipid droplet</keyword>
<dbReference type="GO" id="GO:0005811">
    <property type="term" value="C:lipid droplet"/>
    <property type="evidence" value="ECO:0007669"/>
    <property type="project" value="UniProtKB-SubCell"/>
</dbReference>
<comment type="similarity">
    <text evidence="2">Belongs to the perilipin family.</text>
</comment>
<accession>A0AAE9DT33</accession>
<evidence type="ECO:0000313" key="4">
    <source>
        <dbReference type="EMBL" id="ULU11389.1"/>
    </source>
</evidence>
<protein>
    <recommendedName>
        <fullName evidence="6">Protein CBR-MDT-28</fullName>
    </recommendedName>
</protein>
<evidence type="ECO:0008006" key="6">
    <source>
        <dbReference type="Google" id="ProtNLM"/>
    </source>
</evidence>
<name>A0AAE9DT33_CAEBR</name>
<evidence type="ECO:0000313" key="5">
    <source>
        <dbReference type="Proteomes" id="UP000827892"/>
    </source>
</evidence>
<sequence length="410" mass="45815">MFSRRTPQFISAFASTSLIFQKKTMAEVEQSAKVEDQQAQVQSYYDQLLENAYVQTAINAYTKTKEFHPLINSTFTAAEENVTKVSNYATQKAYDGYNSYYVKPKNTAYEAVSYGTERAKSAVETGKQAAIVTGTFGIGAAVVLTQFSLALSAGGAALVLDQVDNAKKLGTSAISSIKEAELAVEHRIYSALHQAQRIAMVPVEKVQENTNSLLDILDGAVQKGLNIEVPPSINLTITQRVKNLASLIVQGVNNKAHDHVIDPINERTRAYLEQLSQSFVLLDVIREKKTWVVERTNELSQSVVDFKNKMEEEANQYKVAPEEMLMKHIQQSSEQLATQLKALREKGQNVFGDGTRIESTVDYLEKLKTNLSEAEDVYKVRDEVLNEARQRIAELTTWTTSLLVRQQTEQ</sequence>
<evidence type="ECO:0000256" key="3">
    <source>
        <dbReference type="ARBA" id="ARBA00022677"/>
    </source>
</evidence>